<dbReference type="GO" id="GO:0020037">
    <property type="term" value="F:heme binding"/>
    <property type="evidence" value="ECO:0007669"/>
    <property type="project" value="InterPro"/>
</dbReference>
<evidence type="ECO:0000313" key="11">
    <source>
        <dbReference type="EMBL" id="GCB22957.1"/>
    </source>
</evidence>
<keyword evidence="7" id="KW-0376">Hydrogen peroxide</keyword>
<dbReference type="Gene3D" id="2.40.180.10">
    <property type="entry name" value="Catalase core domain"/>
    <property type="match status" value="1"/>
</dbReference>
<dbReference type="PANTHER" id="PTHR11465">
    <property type="entry name" value="CATALASE"/>
    <property type="match status" value="1"/>
</dbReference>
<dbReference type="InterPro" id="IPR011037">
    <property type="entry name" value="Pyrv_Knase-like_insert_dom_sf"/>
</dbReference>
<dbReference type="SUPFAM" id="SSF50800">
    <property type="entry name" value="PK beta-barrel domain-like"/>
    <property type="match status" value="1"/>
</dbReference>
<evidence type="ECO:0000313" key="12">
    <source>
        <dbReference type="Proteomes" id="UP000286921"/>
    </source>
</evidence>
<dbReference type="GO" id="GO:0030151">
    <property type="term" value="F:molybdenum ion binding"/>
    <property type="evidence" value="ECO:0007669"/>
    <property type="project" value="InterPro"/>
</dbReference>
<dbReference type="PROSITE" id="PS00438">
    <property type="entry name" value="CATALASE_2"/>
    <property type="match status" value="1"/>
</dbReference>
<comment type="function">
    <text evidence="8">Catalyzes the degradation of hydrogen peroxide (H(2)O(2)) generated by peroxisomal oxidases to water and oxygen, thereby protecting cells from the toxic effects of hydrogen peroxide.</text>
</comment>
<dbReference type="InterPro" id="IPR024708">
    <property type="entry name" value="Catalase_AS"/>
</dbReference>
<evidence type="ECO:0000259" key="10">
    <source>
        <dbReference type="PROSITE" id="PS51340"/>
    </source>
</evidence>
<keyword evidence="6" id="KW-0408">Iron</keyword>
<dbReference type="InterPro" id="IPR011614">
    <property type="entry name" value="Catalase_core"/>
</dbReference>
<dbReference type="PROSITE" id="PS51402">
    <property type="entry name" value="CATALASE_3"/>
    <property type="match status" value="1"/>
</dbReference>
<dbReference type="GO" id="GO:0005777">
    <property type="term" value="C:peroxisome"/>
    <property type="evidence" value="ECO:0007669"/>
    <property type="project" value="TreeGrafter"/>
</dbReference>
<keyword evidence="2" id="KW-0575">Peroxidase</keyword>
<feature type="domain" description="MOSC" evidence="10">
    <location>
        <begin position="36"/>
        <end position="200"/>
    </location>
</feature>
<dbReference type="STRING" id="105351.A0A401KUU6"/>
<dbReference type="Pfam" id="PF06628">
    <property type="entry name" value="Catalase-rel"/>
    <property type="match status" value="1"/>
</dbReference>
<dbReference type="GO" id="GO:0042744">
    <property type="term" value="P:hydrogen peroxide catabolic process"/>
    <property type="evidence" value="ECO:0007669"/>
    <property type="project" value="UniProtKB-KW"/>
</dbReference>
<gene>
    <name evidence="11" type="ORF">AAWM_05842</name>
</gene>
<dbReference type="GO" id="GO:0005739">
    <property type="term" value="C:mitochondrion"/>
    <property type="evidence" value="ECO:0007669"/>
    <property type="project" value="TreeGrafter"/>
</dbReference>
<dbReference type="InterPro" id="IPR010582">
    <property type="entry name" value="Catalase_immune_responsive"/>
</dbReference>
<organism evidence="11 12">
    <name type="scientific">Aspergillus awamori</name>
    <name type="common">Black koji mold</name>
    <dbReference type="NCBI Taxonomy" id="105351"/>
    <lineage>
        <taxon>Eukaryota</taxon>
        <taxon>Fungi</taxon>
        <taxon>Dikarya</taxon>
        <taxon>Ascomycota</taxon>
        <taxon>Pezizomycotina</taxon>
        <taxon>Eurotiomycetes</taxon>
        <taxon>Eurotiomycetidae</taxon>
        <taxon>Eurotiales</taxon>
        <taxon>Aspergillaceae</taxon>
        <taxon>Aspergillus</taxon>
    </lineage>
</organism>
<dbReference type="InterPro" id="IPR005302">
    <property type="entry name" value="MoCF_Sase_C"/>
</dbReference>
<dbReference type="PROSITE" id="PS51340">
    <property type="entry name" value="MOSC"/>
    <property type="match status" value="1"/>
</dbReference>
<dbReference type="FunFam" id="2.40.180.10:FF:000001">
    <property type="entry name" value="Catalase"/>
    <property type="match status" value="1"/>
</dbReference>
<dbReference type="CDD" id="cd08157">
    <property type="entry name" value="catalase_fungal"/>
    <property type="match status" value="1"/>
</dbReference>
<keyword evidence="3" id="KW-0349">Heme</keyword>
<evidence type="ECO:0000256" key="7">
    <source>
        <dbReference type="ARBA" id="ARBA00023324"/>
    </source>
</evidence>
<dbReference type="GO" id="GO:0004096">
    <property type="term" value="F:catalase activity"/>
    <property type="evidence" value="ECO:0007669"/>
    <property type="project" value="UniProtKB-EC"/>
</dbReference>
<proteinExistence type="inferred from homology"/>
<evidence type="ECO:0000256" key="3">
    <source>
        <dbReference type="ARBA" id="ARBA00022617"/>
    </source>
</evidence>
<feature type="region of interest" description="Disordered" evidence="9">
    <location>
        <begin position="1"/>
        <end position="74"/>
    </location>
</feature>
<evidence type="ECO:0000256" key="8">
    <source>
        <dbReference type="ARBA" id="ARBA00044729"/>
    </source>
</evidence>
<keyword evidence="12" id="KW-1185">Reference proteome</keyword>
<comment type="caution">
    <text evidence="11">The sequence shown here is derived from an EMBL/GenBank/DDBJ whole genome shotgun (WGS) entry which is preliminary data.</text>
</comment>
<sequence>MSTTTTTTTTTTLTGAPTGPRVLSVSKSPTHSISKTPVPSITLLPNHGVSGDCHAGKTTQHTTSTTPSSTASNLRQIHLLPIESLRHISSTSFKGKQPLTPGGVGENVTTEGIELGNLPPGTEIHFGDQDGGNGAVVMITEVREPGPGLDKVRPGLRDAFRDSEESTNDPGCPYASNASSVQLRSGNGGLLLMQDTQLIETLSHFARERIPERVVHAKAAGAYGEFTCTHDCSDITSASFLSEIGKTTQLLLRISTVGPEAGSADTLRDVHGWAMKLYTDEGNLDWVFNNTPVFFIRDPLKFPSLNRSHKRNPQSHLPDPNMFWDFHAGNPEGFHQLLHLFSDRGTPASLRHINAYSGHTYKFTLKDGSFKYVKFHIKTTQGIKNLTKEESVRLAGENPDFLIQDLFEAIERKDYPTWNVYVQVMSPEQAENYRWNIFDMTKVWPHSDFPLRQIGTMKLNRNPRNYFTDIEQAAFSPSNLVPGVAPSADPMLQARMFSYPDAARYRVGTNYQQLPTNAAKTQVYCPYQRDGQMNFSDNYGADPNYVGSSLKPIKFYQDVKGQAPQAVSTLTEHEKWVGQVSNFQYGLYEDDFVQARGLWKVIGKEEGHQERFFGNVAVHLGQVWSGPLRERVYELFSRVDPGLGEGVKKATEEVVKKRESSK</sequence>
<evidence type="ECO:0000256" key="1">
    <source>
        <dbReference type="ARBA" id="ARBA00005329"/>
    </source>
</evidence>
<accession>A0A401KUU6</accession>
<dbReference type="SMART" id="SM01060">
    <property type="entry name" value="Catalase"/>
    <property type="match status" value="1"/>
</dbReference>
<dbReference type="PRINTS" id="PR00067">
    <property type="entry name" value="CATALASE"/>
</dbReference>
<feature type="compositionally biased region" description="Low complexity" evidence="9">
    <location>
        <begin position="1"/>
        <end position="14"/>
    </location>
</feature>
<dbReference type="Gene3D" id="2.40.33.20">
    <property type="entry name" value="PK beta-barrel domain-like"/>
    <property type="match status" value="1"/>
</dbReference>
<dbReference type="GO" id="GO:0042542">
    <property type="term" value="P:response to hydrogen peroxide"/>
    <property type="evidence" value="ECO:0007669"/>
    <property type="project" value="TreeGrafter"/>
</dbReference>
<dbReference type="EMBL" id="BDHI01000014">
    <property type="protein sequence ID" value="GCB22957.1"/>
    <property type="molecule type" value="Genomic_DNA"/>
</dbReference>
<dbReference type="AlphaFoldDB" id="A0A401KUU6"/>
<keyword evidence="5" id="KW-0560">Oxidoreductase</keyword>
<reference evidence="11 12" key="1">
    <citation type="submission" date="2016-09" db="EMBL/GenBank/DDBJ databases">
        <title>Aspergillus awamori IFM 58123T.</title>
        <authorList>
            <person name="Kusuya Y."/>
            <person name="Shimizu M."/>
            <person name="Takahashi H."/>
            <person name="Yaguchi T."/>
        </authorList>
    </citation>
    <scope>NUCLEOTIDE SEQUENCE [LARGE SCALE GENOMIC DNA]</scope>
    <source>
        <strain evidence="11 12">IFM 58123</strain>
    </source>
</reference>
<comment type="similarity">
    <text evidence="1">Belongs to the catalase family.</text>
</comment>
<evidence type="ECO:0000256" key="9">
    <source>
        <dbReference type="SAM" id="MobiDB-lite"/>
    </source>
</evidence>
<dbReference type="Proteomes" id="UP000286921">
    <property type="component" value="Unassembled WGS sequence"/>
</dbReference>
<dbReference type="PANTHER" id="PTHR11465:SF26">
    <property type="entry name" value="CATALASE 2"/>
    <property type="match status" value="1"/>
</dbReference>
<evidence type="ECO:0000256" key="4">
    <source>
        <dbReference type="ARBA" id="ARBA00022723"/>
    </source>
</evidence>
<feature type="compositionally biased region" description="Polar residues" evidence="9">
    <location>
        <begin position="25"/>
        <end position="39"/>
    </location>
</feature>
<dbReference type="GO" id="GO:0030170">
    <property type="term" value="F:pyridoxal phosphate binding"/>
    <property type="evidence" value="ECO:0007669"/>
    <property type="project" value="InterPro"/>
</dbReference>
<evidence type="ECO:0000256" key="2">
    <source>
        <dbReference type="ARBA" id="ARBA00022559"/>
    </source>
</evidence>
<evidence type="ECO:0000256" key="5">
    <source>
        <dbReference type="ARBA" id="ARBA00023002"/>
    </source>
</evidence>
<feature type="compositionally biased region" description="Low complexity" evidence="9">
    <location>
        <begin position="58"/>
        <end position="72"/>
    </location>
</feature>
<keyword evidence="4" id="KW-0479">Metal-binding</keyword>
<dbReference type="InterPro" id="IPR020835">
    <property type="entry name" value="Catalase_sf"/>
</dbReference>
<dbReference type="SUPFAM" id="SSF56634">
    <property type="entry name" value="Heme-dependent catalase-like"/>
    <property type="match status" value="1"/>
</dbReference>
<dbReference type="InterPro" id="IPR018028">
    <property type="entry name" value="Catalase"/>
</dbReference>
<evidence type="ECO:0000256" key="6">
    <source>
        <dbReference type="ARBA" id="ARBA00023004"/>
    </source>
</evidence>
<name>A0A401KUU6_ASPAW</name>
<protein>
    <submittedName>
        <fullName evidence="11">Catalase</fullName>
    </submittedName>
</protein>
<dbReference type="Pfam" id="PF00199">
    <property type="entry name" value="Catalase"/>
    <property type="match status" value="1"/>
</dbReference>